<dbReference type="InterPro" id="IPR001405">
    <property type="entry name" value="UPF0758"/>
</dbReference>
<dbReference type="PANTHER" id="PTHR30471:SF3">
    <property type="entry name" value="UPF0758 PROTEIN YEES-RELATED"/>
    <property type="match status" value="1"/>
</dbReference>
<evidence type="ECO:0000256" key="4">
    <source>
        <dbReference type="ARBA" id="ARBA00022833"/>
    </source>
</evidence>
<feature type="domain" description="MPN" evidence="6">
    <location>
        <begin position="79"/>
        <end position="202"/>
    </location>
</feature>
<sequence>MLSPPPIRTMSTSALLALLLGEEAAQRLAGRSLIDVFALHAGRTLLNEVHAGYGPERTLEACKELMARALAETMRLGDCLSDPATIRDYLRLIAGGLPHEVFMVLLLDAQNRLIDCVEMFRGTLTQTSVYPREVVKLALERNAAAVVFAHNHPSGVPEPSSADEALTRSLKSALALVDVRVLDHFIVAGTATPVSFAERGLL</sequence>
<dbReference type="PROSITE" id="PS01302">
    <property type="entry name" value="UPF0758"/>
    <property type="match status" value="1"/>
</dbReference>
<protein>
    <submittedName>
        <fullName evidence="7">DNA repair protein RadC</fullName>
    </submittedName>
</protein>
<keyword evidence="1" id="KW-0645">Protease</keyword>
<dbReference type="RefSeq" id="WP_132098181.1">
    <property type="nucleotide sequence ID" value="NZ_SMDA01000003.1"/>
</dbReference>
<dbReference type="PROSITE" id="PS50249">
    <property type="entry name" value="MPN"/>
    <property type="match status" value="1"/>
</dbReference>
<keyword evidence="2" id="KW-0479">Metal-binding</keyword>
<evidence type="ECO:0000256" key="3">
    <source>
        <dbReference type="ARBA" id="ARBA00022801"/>
    </source>
</evidence>
<gene>
    <name evidence="7" type="ORF">EV669_103286</name>
</gene>
<keyword evidence="3" id="KW-0378">Hydrolase</keyword>
<accession>A0ABY2D2X1</accession>
<dbReference type="Pfam" id="PF04002">
    <property type="entry name" value="RadC"/>
    <property type="match status" value="1"/>
</dbReference>
<dbReference type="InterPro" id="IPR037518">
    <property type="entry name" value="MPN"/>
</dbReference>
<evidence type="ECO:0000313" key="8">
    <source>
        <dbReference type="Proteomes" id="UP000294801"/>
    </source>
</evidence>
<keyword evidence="4" id="KW-0862">Zinc</keyword>
<evidence type="ECO:0000256" key="1">
    <source>
        <dbReference type="ARBA" id="ARBA00022670"/>
    </source>
</evidence>
<evidence type="ECO:0000256" key="5">
    <source>
        <dbReference type="ARBA" id="ARBA00023049"/>
    </source>
</evidence>
<dbReference type="Gene3D" id="3.40.140.10">
    <property type="entry name" value="Cytidine Deaminase, domain 2"/>
    <property type="match status" value="1"/>
</dbReference>
<dbReference type="Proteomes" id="UP000294801">
    <property type="component" value="Unassembled WGS sequence"/>
</dbReference>
<keyword evidence="8" id="KW-1185">Reference proteome</keyword>
<keyword evidence="5" id="KW-0482">Metalloprotease</keyword>
<comment type="caution">
    <text evidence="7">The sequence shown here is derived from an EMBL/GenBank/DDBJ whole genome shotgun (WGS) entry which is preliminary data.</text>
</comment>
<dbReference type="InterPro" id="IPR020891">
    <property type="entry name" value="UPF0758_CS"/>
</dbReference>
<dbReference type="InterPro" id="IPR025657">
    <property type="entry name" value="RadC_JAB"/>
</dbReference>
<evidence type="ECO:0000256" key="2">
    <source>
        <dbReference type="ARBA" id="ARBA00022723"/>
    </source>
</evidence>
<organism evidence="7 8">
    <name type="scientific">Gulbenkiania mobilis</name>
    <dbReference type="NCBI Taxonomy" id="397457"/>
    <lineage>
        <taxon>Bacteria</taxon>
        <taxon>Pseudomonadati</taxon>
        <taxon>Pseudomonadota</taxon>
        <taxon>Betaproteobacteria</taxon>
        <taxon>Neisseriales</taxon>
        <taxon>Chromobacteriaceae</taxon>
        <taxon>Gulbenkiania</taxon>
    </lineage>
</organism>
<dbReference type="EMBL" id="SMDA01000003">
    <property type="protein sequence ID" value="TCW32370.1"/>
    <property type="molecule type" value="Genomic_DNA"/>
</dbReference>
<dbReference type="NCBIfam" id="TIGR00608">
    <property type="entry name" value="radc"/>
    <property type="match status" value="1"/>
</dbReference>
<name>A0ABY2D2X1_GULMO</name>
<evidence type="ECO:0000259" key="6">
    <source>
        <dbReference type="PROSITE" id="PS50249"/>
    </source>
</evidence>
<proteinExistence type="predicted"/>
<dbReference type="PANTHER" id="PTHR30471">
    <property type="entry name" value="DNA REPAIR PROTEIN RADC"/>
    <property type="match status" value="1"/>
</dbReference>
<dbReference type="CDD" id="cd08071">
    <property type="entry name" value="MPN_DUF2466"/>
    <property type="match status" value="1"/>
</dbReference>
<dbReference type="SUPFAM" id="SSF102712">
    <property type="entry name" value="JAB1/MPN domain"/>
    <property type="match status" value="1"/>
</dbReference>
<evidence type="ECO:0000313" key="7">
    <source>
        <dbReference type="EMBL" id="TCW32370.1"/>
    </source>
</evidence>
<reference evidence="7 8" key="1">
    <citation type="submission" date="2019-03" db="EMBL/GenBank/DDBJ databases">
        <title>Genomic Encyclopedia of Type Strains, Phase IV (KMG-IV): sequencing the most valuable type-strain genomes for metagenomic binning, comparative biology and taxonomic classification.</title>
        <authorList>
            <person name="Goeker M."/>
        </authorList>
    </citation>
    <scope>NUCLEOTIDE SEQUENCE [LARGE SCALE GENOMIC DNA]</scope>
    <source>
        <strain evidence="7 8">DSM 18507</strain>
    </source>
</reference>